<sequence>MANQIFKRLLTNSSIARNSGSPTTHVWSDFTSRSRSLEISSKKIKESLLKGTPATGPPTIHRKFNRYKYKSPEYIDETFKISLDFLEQRASESYHYAKLQKNPKLREELLVKAEINNPEVQYNFQFSDKLDNNPNLIDYEQPVYRYLGKKNWESYGQMLLMQRLETLNVIPDTLPTLLPKVDVNVKFPYSTGINKWIEQGEILSSNVTSMEPVIKIQEFELINPEQLYSILIVNPDEPDLSNDSFKTTLCYGLANLKVSYNDNIIDTRKISESNLLAEYSPPVTEKNAGIQRYSVWVFRQNIDNDGKCIHIDIPNTKLDRNNFNIREFVKHNQLEAVGAHVWRSEWDSNVKNVRESYGLPAGRVFSRVRI</sequence>
<dbReference type="KEGG" id="kaf:KAFR_0C01800"/>
<proteinExistence type="inferred from homology"/>
<dbReference type="RefSeq" id="XP_003956308.1">
    <property type="nucleotide sequence ID" value="XM_003956259.1"/>
</dbReference>
<evidence type="ECO:0000256" key="4">
    <source>
        <dbReference type="ARBA" id="ARBA00038016"/>
    </source>
</evidence>
<keyword evidence="7" id="KW-1185">Reference proteome</keyword>
<accession>H2AS23</accession>
<dbReference type="GO" id="GO:0005762">
    <property type="term" value="C:mitochondrial large ribosomal subunit"/>
    <property type="evidence" value="ECO:0007669"/>
    <property type="project" value="EnsemblFungi"/>
</dbReference>
<dbReference type="GO" id="GO:0033617">
    <property type="term" value="P:mitochondrial respiratory chain complex IV assembly"/>
    <property type="evidence" value="ECO:0007669"/>
    <property type="project" value="EnsemblFungi"/>
</dbReference>
<gene>
    <name evidence="6" type="primary">KAFR0C01800</name>
    <name evidence="6" type="ORF">KAFR_0C01800</name>
</gene>
<dbReference type="STRING" id="1071382.H2AS23"/>
<evidence type="ECO:0000313" key="7">
    <source>
        <dbReference type="Proteomes" id="UP000005220"/>
    </source>
</evidence>
<evidence type="ECO:0000313" key="6">
    <source>
        <dbReference type="EMBL" id="CCF57173.1"/>
    </source>
</evidence>
<dbReference type="Proteomes" id="UP000005220">
    <property type="component" value="Chromosome 3"/>
</dbReference>
<dbReference type="eggNOG" id="KOG3346">
    <property type="taxonomic scope" value="Eukaryota"/>
</dbReference>
<dbReference type="AlphaFoldDB" id="H2AS23"/>
<dbReference type="FunCoup" id="H2AS23">
    <property type="interactions" value="280"/>
</dbReference>
<name>H2AS23_KAZAF</name>
<comment type="subcellular location">
    <subcellularLocation>
        <location evidence="1">Mitochondrion</location>
    </subcellularLocation>
</comment>
<evidence type="ECO:0000256" key="3">
    <source>
        <dbReference type="ARBA" id="ARBA00037226"/>
    </source>
</evidence>
<dbReference type="InParanoid" id="H2AS23"/>
<dbReference type="PANTHER" id="PTHR11362:SF82">
    <property type="entry name" value="PHOSPHATIDYLETHANOLAMINE-BINDING PROTEIN 4"/>
    <property type="match status" value="1"/>
</dbReference>
<keyword evidence="2" id="KW-0496">Mitochondrion</keyword>
<organism evidence="6 7">
    <name type="scientific">Kazachstania africana (strain ATCC 22294 / BCRC 22015 / CBS 2517 / CECT 1963 / NBRC 1671 / NRRL Y-8276)</name>
    <name type="common">Yeast</name>
    <name type="synonym">Kluyveromyces africanus</name>
    <dbReference type="NCBI Taxonomy" id="1071382"/>
    <lineage>
        <taxon>Eukaryota</taxon>
        <taxon>Fungi</taxon>
        <taxon>Dikarya</taxon>
        <taxon>Ascomycota</taxon>
        <taxon>Saccharomycotina</taxon>
        <taxon>Saccharomycetes</taxon>
        <taxon>Saccharomycetales</taxon>
        <taxon>Saccharomycetaceae</taxon>
        <taxon>Kazachstania</taxon>
    </lineage>
</organism>
<protein>
    <recommendedName>
        <fullName evidence="5">Large ribosomal subunit protein mL38</fullName>
    </recommendedName>
</protein>
<dbReference type="InterPro" id="IPR036610">
    <property type="entry name" value="PEBP-like_sf"/>
</dbReference>
<dbReference type="InterPro" id="IPR035810">
    <property type="entry name" value="PEBP_euk"/>
</dbReference>
<reference evidence="6 7" key="1">
    <citation type="journal article" date="2011" name="Proc. Natl. Acad. Sci. U.S.A.">
        <title>Evolutionary erosion of yeast sex chromosomes by mating-type switching accidents.</title>
        <authorList>
            <person name="Gordon J.L."/>
            <person name="Armisen D."/>
            <person name="Proux-Wera E."/>
            <person name="Oheigeartaigh S.S."/>
            <person name="Byrne K.P."/>
            <person name="Wolfe K.H."/>
        </authorList>
    </citation>
    <scope>NUCLEOTIDE SEQUENCE [LARGE SCALE GENOMIC DNA]</scope>
    <source>
        <strain evidence="7">ATCC 22294 / BCRC 22015 / CBS 2517 / CECT 1963 / NBRC 1671 / NRRL Y-8276</strain>
    </source>
</reference>
<dbReference type="GO" id="GO:0003735">
    <property type="term" value="F:structural constituent of ribosome"/>
    <property type="evidence" value="ECO:0007669"/>
    <property type="project" value="EnsemblFungi"/>
</dbReference>
<evidence type="ECO:0000256" key="5">
    <source>
        <dbReference type="ARBA" id="ARBA00039444"/>
    </source>
</evidence>
<dbReference type="Gene3D" id="1.20.58.1180">
    <property type="match status" value="1"/>
</dbReference>
<dbReference type="OrthoDB" id="2153661at2759"/>
<dbReference type="SUPFAM" id="SSF49777">
    <property type="entry name" value="PEBP-like"/>
    <property type="match status" value="1"/>
</dbReference>
<dbReference type="HOGENOM" id="CLU_068504_0_0_1"/>
<dbReference type="CDD" id="cd00866">
    <property type="entry name" value="PEBP_euk"/>
    <property type="match status" value="1"/>
</dbReference>
<comment type="similarity">
    <text evidence="4">Belongs to the phosphatidylethanolamine-binding protein family. Mitochondrion-specific ribosomal protein mL38 subfamily.</text>
</comment>
<evidence type="ECO:0000256" key="1">
    <source>
        <dbReference type="ARBA" id="ARBA00004173"/>
    </source>
</evidence>
<comment type="function">
    <text evidence="3">Component of the mitochondrial ribosome (mitoribosome), a dedicated translation machinery responsible for the synthesis of mitochondrial genome-encoded proteins, including at least some of the essential transmembrane subunits of the mitochondrial respiratory chain. The mitoribosomes are attached to the mitochondrial inner membrane and translation products are cotranslationally integrated into the membrane.</text>
</comment>
<dbReference type="EMBL" id="HE650823">
    <property type="protein sequence ID" value="CCF57173.1"/>
    <property type="molecule type" value="Genomic_DNA"/>
</dbReference>
<evidence type="ECO:0000256" key="2">
    <source>
        <dbReference type="ARBA" id="ARBA00023128"/>
    </source>
</evidence>
<dbReference type="FunFam" id="3.90.280.10:FF:000004">
    <property type="entry name" value="Mitochondrial large ribosomal subunit YmL35"/>
    <property type="match status" value="1"/>
</dbReference>
<dbReference type="PANTHER" id="PTHR11362">
    <property type="entry name" value="PHOSPHATIDYLETHANOLAMINE-BINDING PROTEIN"/>
    <property type="match status" value="1"/>
</dbReference>
<dbReference type="GeneID" id="13885092"/>
<dbReference type="Gene3D" id="3.90.280.10">
    <property type="entry name" value="PEBP-like"/>
    <property type="match status" value="1"/>
</dbReference>